<dbReference type="OrthoDB" id="8597776at2"/>
<dbReference type="PATRIC" id="fig|54398.3.peg.1719"/>
<evidence type="ECO:0000313" key="2">
    <source>
        <dbReference type="Proteomes" id="UP000051634"/>
    </source>
</evidence>
<protein>
    <submittedName>
        <fullName evidence="1">Polysaccharide deacetylase</fullName>
    </submittedName>
</protein>
<sequence>MTTRLLITLDYELFFGQRVGSVEHCMIQPINELIQILDQHGARLTLFVDAGYLDRLQRFSGEFPELQRDYQQVTEQLRSLVEAGHEVQLHIHPHWEDTEYRDGNWQIDTSRYRLHDFDREQIHELVGRYKQRLVEIVGDRIFAYRAGGWCIQPFVPLAEALHQHGVWLDSTVYDAGYSPDEIRGFDFRQAPQKEQWRFDEDPVVEDPQGWFVEIPITACRVLPSFYWKMVCIKKFAKGGEFKSFGDGQSMVYNAAHYWKLLSRSSNTVTSIDGAKAGLLERAYRRLKASGAADIFNVMGHPKALTPYSLKKLDAFLAAHPELEGSTFQDFIHLKP</sequence>
<dbReference type="EMBL" id="LDXT01000085">
    <property type="protein sequence ID" value="KRT54969.1"/>
    <property type="molecule type" value="Genomic_DNA"/>
</dbReference>
<dbReference type="InterPro" id="IPR011330">
    <property type="entry name" value="Glyco_hydro/deAcase_b/a-brl"/>
</dbReference>
<evidence type="ECO:0000313" key="1">
    <source>
        <dbReference type="EMBL" id="KRT54969.1"/>
    </source>
</evidence>
<reference evidence="1 2" key="1">
    <citation type="submission" date="2015-11" db="EMBL/GenBank/DDBJ databases">
        <title>The genome of Candidatus Endoriftia persephone in Ridgeia piscesae and population structure of the North Eastern Pacific vestimentiferan symbionts.</title>
        <authorList>
            <person name="Perez M."/>
            <person name="Juniper K.S."/>
        </authorList>
    </citation>
    <scope>NUCLEOTIDE SEQUENCE [LARGE SCALE GENOMIC DNA]</scope>
    <source>
        <strain evidence="1">Ind11</strain>
    </source>
</reference>
<dbReference type="GO" id="GO:0005975">
    <property type="term" value="P:carbohydrate metabolic process"/>
    <property type="evidence" value="ECO:0007669"/>
    <property type="project" value="InterPro"/>
</dbReference>
<dbReference type="Proteomes" id="UP000051634">
    <property type="component" value="Unassembled WGS sequence"/>
</dbReference>
<proteinExistence type="predicted"/>
<comment type="caution">
    <text evidence="1">The sequence shown here is derived from an EMBL/GenBank/DDBJ whole genome shotgun (WGS) entry which is preliminary data.</text>
</comment>
<name>A0A0T5YWH4_9GAMM</name>
<dbReference type="SUPFAM" id="SSF88713">
    <property type="entry name" value="Glycoside hydrolase/deacetylase"/>
    <property type="match status" value="1"/>
</dbReference>
<dbReference type="AlphaFoldDB" id="A0A0T5YWH4"/>
<gene>
    <name evidence="1" type="ORF">Ga0074115_11224</name>
</gene>
<dbReference type="RefSeq" id="WP_060528406.1">
    <property type="nucleotide sequence ID" value="NZ_KQ557128.1"/>
</dbReference>
<dbReference type="Gene3D" id="3.20.20.370">
    <property type="entry name" value="Glycoside hydrolase/deacetylase"/>
    <property type="match status" value="1"/>
</dbReference>
<accession>A0A0T5YWH4</accession>
<keyword evidence="2" id="KW-1185">Reference proteome</keyword>
<organism evidence="1 2">
    <name type="scientific">endosymbiont of Ridgeia piscesae</name>
    <dbReference type="NCBI Taxonomy" id="54398"/>
    <lineage>
        <taxon>Bacteria</taxon>
        <taxon>Pseudomonadati</taxon>
        <taxon>Pseudomonadota</taxon>
        <taxon>Gammaproteobacteria</taxon>
        <taxon>sulfur-oxidizing symbionts</taxon>
    </lineage>
</organism>